<feature type="region of interest" description="Disordered" evidence="1">
    <location>
        <begin position="214"/>
        <end position="279"/>
    </location>
</feature>
<evidence type="ECO:0000256" key="1">
    <source>
        <dbReference type="SAM" id="MobiDB-lite"/>
    </source>
</evidence>
<keyword evidence="3" id="KW-1185">Reference proteome</keyword>
<dbReference type="AlphaFoldDB" id="A0A8T2NB27"/>
<gene>
    <name evidence="2" type="ORF">JZ751_029813</name>
</gene>
<evidence type="ECO:0000313" key="3">
    <source>
        <dbReference type="Proteomes" id="UP000824540"/>
    </source>
</evidence>
<comment type="caution">
    <text evidence="2">The sequence shown here is derived from an EMBL/GenBank/DDBJ whole genome shotgun (WGS) entry which is preliminary data.</text>
</comment>
<evidence type="ECO:0000313" key="2">
    <source>
        <dbReference type="EMBL" id="KAG9337046.1"/>
    </source>
</evidence>
<accession>A0A8T2NB27</accession>
<protein>
    <submittedName>
        <fullName evidence="2">Uncharacterized protein</fullName>
    </submittedName>
</protein>
<reference evidence="2" key="1">
    <citation type="thesis" date="2021" institute="BYU ScholarsArchive" country="Provo, UT, USA">
        <title>Applications of and Algorithms for Genome Assembly and Genomic Analyses with an Emphasis on Marine Teleosts.</title>
        <authorList>
            <person name="Pickett B.D."/>
        </authorList>
    </citation>
    <scope>NUCLEOTIDE SEQUENCE</scope>
    <source>
        <strain evidence="2">HI-2016</strain>
    </source>
</reference>
<sequence length="279" mass="29940">MPFSGHSLPGFGVLTAVPCPPAKPPHLVGCQPWCMLGLSNVETCCGLSCRNRLKIGLLRTCTARAHLTPPGSTWSVSDVSEVRRTSDFAYCWCSRSRAFQRCCTVMECDCNVPSVWEAQDLMSLPLVPDRKVLAGAANGSFLVAGCRNDLVLWTPPSLGRCLLNGDAVLWRRENEREREREHWTQAEYGAGAGRLGAEAPPLLSAAQSLWCEPSSSTASRLPPPASRSDNGALTEIRLSDKPKGGPFARPLASCLSAPARRQRASLSSPPPGAGADQTD</sequence>
<organism evidence="2 3">
    <name type="scientific">Albula glossodonta</name>
    <name type="common">roundjaw bonefish</name>
    <dbReference type="NCBI Taxonomy" id="121402"/>
    <lineage>
        <taxon>Eukaryota</taxon>
        <taxon>Metazoa</taxon>
        <taxon>Chordata</taxon>
        <taxon>Craniata</taxon>
        <taxon>Vertebrata</taxon>
        <taxon>Euteleostomi</taxon>
        <taxon>Actinopterygii</taxon>
        <taxon>Neopterygii</taxon>
        <taxon>Teleostei</taxon>
        <taxon>Albuliformes</taxon>
        <taxon>Albulidae</taxon>
        <taxon>Albula</taxon>
    </lineage>
</organism>
<proteinExistence type="predicted"/>
<feature type="non-terminal residue" evidence="2">
    <location>
        <position position="1"/>
    </location>
</feature>
<name>A0A8T2NB27_9TELE</name>
<dbReference type="Proteomes" id="UP000824540">
    <property type="component" value="Unassembled WGS sequence"/>
</dbReference>
<dbReference type="EMBL" id="JAFBMS010000096">
    <property type="protein sequence ID" value="KAG9337046.1"/>
    <property type="molecule type" value="Genomic_DNA"/>
</dbReference>